<dbReference type="SMART" id="SM00457">
    <property type="entry name" value="MACPF"/>
    <property type="match status" value="1"/>
</dbReference>
<comment type="caution">
    <text evidence="5">The sequence shown here is derived from an EMBL/GenBank/DDBJ whole genome shotgun (WGS) entry which is preliminary data.</text>
</comment>
<protein>
    <submittedName>
        <fullName evidence="5">MAC/perforin domain-containing protein</fullName>
    </submittedName>
</protein>
<evidence type="ECO:0000256" key="3">
    <source>
        <dbReference type="ARBA" id="ARBA00023157"/>
    </source>
</evidence>
<dbReference type="SUPFAM" id="SSF50370">
    <property type="entry name" value="Ricin B-like lectins"/>
    <property type="match status" value="1"/>
</dbReference>
<evidence type="ECO:0000259" key="4">
    <source>
        <dbReference type="PROSITE" id="PS51412"/>
    </source>
</evidence>
<gene>
    <name evidence="5" type="ORF">ACFL27_26265</name>
</gene>
<reference evidence="5 6" key="1">
    <citation type="submission" date="2024-09" db="EMBL/GenBank/DDBJ databases">
        <title>Laminarin stimulates single cell rates of sulfate reduction while oxygen inhibits transcriptomic activity in coastal marine sediment.</title>
        <authorList>
            <person name="Lindsay M."/>
            <person name="Orcutt B."/>
            <person name="Emerson D."/>
            <person name="Stepanauskas R."/>
            <person name="D'Angelo T."/>
        </authorList>
    </citation>
    <scope>NUCLEOTIDE SEQUENCE [LARGE SCALE GENOMIC DNA]</scope>
    <source>
        <strain evidence="5">SAG AM-311-K15</strain>
    </source>
</reference>
<comment type="subcellular location">
    <subcellularLocation>
        <location evidence="1">Secreted</location>
    </subcellularLocation>
</comment>
<dbReference type="PROSITE" id="PS50231">
    <property type="entry name" value="RICIN_B_LECTIN"/>
    <property type="match status" value="1"/>
</dbReference>
<dbReference type="PANTHER" id="PTHR45742">
    <property type="entry name" value="COMPLEMENT COMPONENT C6"/>
    <property type="match status" value="1"/>
</dbReference>
<name>A0ABV6Z5H5_UNCC1</name>
<dbReference type="InterPro" id="IPR035992">
    <property type="entry name" value="Ricin_B-like_lectins"/>
</dbReference>
<feature type="domain" description="MACPF" evidence="4">
    <location>
        <begin position="33"/>
        <end position="365"/>
    </location>
</feature>
<keyword evidence="6" id="KW-1185">Reference proteome</keyword>
<accession>A0ABV6Z5H5</accession>
<dbReference type="InterPro" id="IPR020864">
    <property type="entry name" value="MACPF"/>
</dbReference>
<evidence type="ECO:0000313" key="6">
    <source>
        <dbReference type="Proteomes" id="UP001594351"/>
    </source>
</evidence>
<keyword evidence="2" id="KW-0964">Secreted</keyword>
<sequence length="523" mass="59352">MMIMRTIKRYRRSRIALLVGWVAVVATMHVGAQELVETKDYFYNVNANYLGLAYNLVYLNLDNYTEPAFAKPDITIPPVVFALKRGPETITAINGKTFHLPNGVRGYPGNNKSTFESDVEEYTSGNTYRQSMERTLELSVGVADTFSISGSAAFKSVLETTKNSRNRMWRQTGYVEGHRLKIDLDNPKALTFSKDFKRAVAELGSSESYDAFIEKWGTHFASTITYGGKAYLTATLSQEDVKESKLTADKFEAAVSGTFKKVTASVSGSQARENEETHTSGMFHEKIEASAYGGNGNVFTRDAPGSFNDWAATVRDNPGIYAIELTCYDQLLTKSFFPEDHAIVNKQKELRRRIVTYLKEHRVDAPESGNFYPSKPKITPLEGIYTIQQKLNHRYVDAYSDSKHDYGLVTRNWQNDNSQKWIIKPVEGAPNTYTIQQKANSRYVDAHTAKSQDYRLVTRHAQKDDSQKWIIKPIEGDPDTYTIQQKSNHRYVDAHSDSKQDYRLVTRDKQNDASQKWLITEAQ</sequence>
<dbReference type="Proteomes" id="UP001594351">
    <property type="component" value="Unassembled WGS sequence"/>
</dbReference>
<organism evidence="5 6">
    <name type="scientific">candidate division CSSED10-310 bacterium</name>
    <dbReference type="NCBI Taxonomy" id="2855610"/>
    <lineage>
        <taxon>Bacteria</taxon>
        <taxon>Bacteria division CSSED10-310</taxon>
    </lineage>
</organism>
<keyword evidence="3" id="KW-1015">Disulfide bond</keyword>
<evidence type="ECO:0000313" key="5">
    <source>
        <dbReference type="EMBL" id="MFC1853704.1"/>
    </source>
</evidence>
<dbReference type="InterPro" id="IPR000772">
    <property type="entry name" value="Ricin_B_lectin"/>
</dbReference>
<dbReference type="Pfam" id="PF01823">
    <property type="entry name" value="MACPF"/>
    <property type="match status" value="1"/>
</dbReference>
<dbReference type="PROSITE" id="PS51412">
    <property type="entry name" value="MACPF_2"/>
    <property type="match status" value="1"/>
</dbReference>
<dbReference type="Gene3D" id="2.80.10.50">
    <property type="match status" value="1"/>
</dbReference>
<dbReference type="Pfam" id="PF14200">
    <property type="entry name" value="RicinB_lectin_2"/>
    <property type="match status" value="2"/>
</dbReference>
<evidence type="ECO:0000256" key="2">
    <source>
        <dbReference type="ARBA" id="ARBA00022525"/>
    </source>
</evidence>
<dbReference type="CDD" id="cd00161">
    <property type="entry name" value="beta-trefoil_Ricin-like"/>
    <property type="match status" value="1"/>
</dbReference>
<evidence type="ECO:0000256" key="1">
    <source>
        <dbReference type="ARBA" id="ARBA00004613"/>
    </source>
</evidence>
<dbReference type="PANTHER" id="PTHR45742:SF8">
    <property type="entry name" value="FLOCCULATION PROTEIN FLO11"/>
    <property type="match status" value="1"/>
</dbReference>
<proteinExistence type="predicted"/>
<dbReference type="EMBL" id="JBHPBY010000578">
    <property type="protein sequence ID" value="MFC1853704.1"/>
    <property type="molecule type" value="Genomic_DNA"/>
</dbReference>